<keyword evidence="6" id="KW-1185">Reference proteome</keyword>
<evidence type="ECO:0000256" key="1">
    <source>
        <dbReference type="ARBA" id="ARBA00007061"/>
    </source>
</evidence>
<dbReference type="PANTHER" id="PTHR43323:SF2">
    <property type="entry name" value="HYDROXYMETHYLGLUTARYL-COA SYNTHASE"/>
    <property type="match status" value="1"/>
</dbReference>
<dbReference type="RefSeq" id="WP_169233537.1">
    <property type="nucleotide sequence ID" value="NZ_JABBGI010000004.1"/>
</dbReference>
<feature type="domain" description="Hydroxymethylglutaryl-coenzyme A synthase N-terminal" evidence="3">
    <location>
        <begin position="4"/>
        <end position="174"/>
    </location>
</feature>
<sequence length="414" mass="46800">MRAGIEKMNVYCGSAAINVKELAVRRNLDNERFENLLMREKTVPMPYEDPVTNAVNAAKPIIDRLSKEEKESIDMVITCTESGLDFGKSLSTYVHHYLELGRNCRLFEMKNACYSGTAGFQMAVNFIFSQAAPGKKVLLIATDITRASVVEGLSELGYAEPSSGSGAVAMLISDNPLIFEVDKGANGYYGYEVMDSCRPIPDHEAGNADLSLLSYLDCCEKTFLEYQKRVENADYKDSFDYLVFHTPFGGMVKGAHRTNMRKFKRAKPNEIEADFQQRVEPSLHYCQRVGNIMGATAHLALASAIDNGDFSVPKRLGIFSYGSGCSSEFYSGVVTPKSQEILREYGLREHLNDRYVMTMDEYEEVIYSNKDIRFGLRELEIDFNRFPKPFSHVKGKNKLVFSAIKDFHRKYEWV</sequence>
<organism evidence="5 6">
    <name type="scientific">Chryseobacterium antibioticum</name>
    <dbReference type="NCBI Taxonomy" id="2728847"/>
    <lineage>
        <taxon>Bacteria</taxon>
        <taxon>Pseudomonadati</taxon>
        <taxon>Bacteroidota</taxon>
        <taxon>Flavobacteriia</taxon>
        <taxon>Flavobacteriales</taxon>
        <taxon>Weeksellaceae</taxon>
        <taxon>Chryseobacterium group</taxon>
        <taxon>Chryseobacterium</taxon>
    </lineage>
</organism>
<gene>
    <name evidence="5" type="ORF">HHL23_04040</name>
</gene>
<dbReference type="InterPro" id="IPR013746">
    <property type="entry name" value="HMG_CoA_synt_C_dom"/>
</dbReference>
<feature type="domain" description="Hydroxymethylglutaryl-coenzyme A synthase C-terminal" evidence="4">
    <location>
        <begin position="274"/>
        <end position="369"/>
    </location>
</feature>
<dbReference type="InterPro" id="IPR013528">
    <property type="entry name" value="HMG_CoA_synth_N"/>
</dbReference>
<dbReference type="SUPFAM" id="SSF53901">
    <property type="entry name" value="Thiolase-like"/>
    <property type="match status" value="2"/>
</dbReference>
<dbReference type="CDD" id="cd00827">
    <property type="entry name" value="init_cond_enzymes"/>
    <property type="match status" value="1"/>
</dbReference>
<dbReference type="EMBL" id="JABBGI010000004">
    <property type="protein sequence ID" value="NML68964.1"/>
    <property type="molecule type" value="Genomic_DNA"/>
</dbReference>
<evidence type="ECO:0000256" key="2">
    <source>
        <dbReference type="ARBA" id="ARBA00022679"/>
    </source>
</evidence>
<comment type="caution">
    <text evidence="5">The sequence shown here is derived from an EMBL/GenBank/DDBJ whole genome shotgun (WGS) entry which is preliminary data.</text>
</comment>
<evidence type="ECO:0000259" key="4">
    <source>
        <dbReference type="Pfam" id="PF08540"/>
    </source>
</evidence>
<evidence type="ECO:0000259" key="3">
    <source>
        <dbReference type="Pfam" id="PF01154"/>
    </source>
</evidence>
<evidence type="ECO:0000313" key="5">
    <source>
        <dbReference type="EMBL" id="NML68964.1"/>
    </source>
</evidence>
<dbReference type="Proteomes" id="UP000544054">
    <property type="component" value="Unassembled WGS sequence"/>
</dbReference>
<dbReference type="InterPro" id="IPR016039">
    <property type="entry name" value="Thiolase-like"/>
</dbReference>
<accession>A0A7Y0AKC4</accession>
<dbReference type="Pfam" id="PF01154">
    <property type="entry name" value="HMG_CoA_synt_N"/>
    <property type="match status" value="1"/>
</dbReference>
<dbReference type="Pfam" id="PF08540">
    <property type="entry name" value="HMG_CoA_synt_C"/>
    <property type="match status" value="1"/>
</dbReference>
<keyword evidence="2" id="KW-0808">Transferase</keyword>
<dbReference type="GO" id="GO:0006084">
    <property type="term" value="P:acetyl-CoA metabolic process"/>
    <property type="evidence" value="ECO:0007669"/>
    <property type="project" value="InterPro"/>
</dbReference>
<evidence type="ECO:0000313" key="6">
    <source>
        <dbReference type="Proteomes" id="UP000544054"/>
    </source>
</evidence>
<comment type="similarity">
    <text evidence="1">Belongs to the thiolase-like superfamily. HMG-CoA synthase family.</text>
</comment>
<reference evidence="5 6" key="1">
    <citation type="submission" date="2020-04" db="EMBL/GenBank/DDBJ databases">
        <title>Chryseobacterium sp. RP-3-3 sp. nov., isolated from Jeju soil.</title>
        <authorList>
            <person name="Dahal R.H."/>
        </authorList>
    </citation>
    <scope>NUCLEOTIDE SEQUENCE [LARGE SCALE GENOMIC DNA]</scope>
    <source>
        <strain evidence="5 6">RP-3-3</strain>
    </source>
</reference>
<name>A0A7Y0AKC4_9FLAO</name>
<dbReference type="Gene3D" id="3.40.47.10">
    <property type="match status" value="2"/>
</dbReference>
<dbReference type="PANTHER" id="PTHR43323">
    <property type="entry name" value="3-HYDROXY-3-METHYLGLUTARYL COENZYME A SYNTHASE"/>
    <property type="match status" value="1"/>
</dbReference>
<protein>
    <submittedName>
        <fullName evidence="5">Hydroxymethylglutaryl-CoA synthase family protein</fullName>
    </submittedName>
</protein>
<dbReference type="GO" id="GO:0004421">
    <property type="term" value="F:hydroxymethylglutaryl-CoA synthase activity"/>
    <property type="evidence" value="ECO:0007669"/>
    <property type="project" value="InterPro"/>
</dbReference>
<dbReference type="AlphaFoldDB" id="A0A7Y0AKC4"/>
<proteinExistence type="inferred from homology"/>